<dbReference type="Pfam" id="PF13403">
    <property type="entry name" value="Hint_2"/>
    <property type="match status" value="1"/>
</dbReference>
<protein>
    <recommendedName>
        <fullName evidence="2">Hedgehog/Intein (Hint) domain-containing protein</fullName>
    </recommendedName>
</protein>
<evidence type="ECO:0000313" key="3">
    <source>
        <dbReference type="EMBL" id="ANA13046.1"/>
    </source>
</evidence>
<feature type="domain" description="Hedgehog/Intein (Hint)" evidence="2">
    <location>
        <begin position="284"/>
        <end position="424"/>
    </location>
</feature>
<feature type="region of interest" description="Disordered" evidence="1">
    <location>
        <begin position="1"/>
        <end position="34"/>
    </location>
</feature>
<accession>A0ABM6AHE9</accession>
<keyword evidence="4" id="KW-1185">Reference proteome</keyword>
<sequence length="634" mass="66850">MADDVTTVSTNTSWTNYNGGGTQSTDTPPDNATAGLGTGPTLNVTNGALLKIAGYLNLNAATINITDGATVSVVPGFLGAGGDITNAAGGTVNIDGGTLTVSNEFNGNQAVYNITNGTLSVGNDFNGNQAVYNIYKGGVLDAGTNYSNINAGRFNIEGGTVIFSGIANIDGGNKIDFHNIPGGQLVIGSTSLSDLSGDSLNVENFVYGDQIKIASSTSYSDDALSTAVSGDDLLIQSTVDGKTTTVVTIKGYATSSAANVEPAPTVTYSDGYILFGEQSDTGACFLAGSMVRTPQGDVAVEDIQAGTDIFVYDWKNNTETTQQVIWAGQAFTVVTPSLPDDEAGYPVRILKNALADGVPNKDMLVTAEHCLFFNGQFVPARMLVNGASIFYDKSITSYPYYHIETADHAVISVDGVLTESYLDTGNRRSFRQNGTVVQLHSKTRTWAEDAAAPLCVDVDFVKPLFDKFKNRASHVAGSQTPAAAATLTADPNLHLVTQTGAVIRPVRCANQHYSFILPPGTQSVQIVSRASRPADVVGPFVDDRRLLGVAVADIQLVTARKRATPITAHLQPHKPAGWHNMGWAECAWTNGNATLPLDTQTDRNEIAMLSITLQATGVYPLVEDVQPNAQIRSA</sequence>
<evidence type="ECO:0000259" key="2">
    <source>
        <dbReference type="Pfam" id="PF13403"/>
    </source>
</evidence>
<reference evidence="3 4" key="1">
    <citation type="submission" date="2015-03" db="EMBL/GenBank/DDBJ databases">
        <title>Genome study of Acetobacter sp. SLV-7.</title>
        <authorList>
            <person name="Cho G.Y."/>
            <person name="Jeon C.O."/>
        </authorList>
    </citation>
    <scope>NUCLEOTIDE SEQUENCE [LARGE SCALE GENOMIC DNA]</scope>
    <source>
        <strain evidence="3 4">SLV-7</strain>
    </source>
</reference>
<evidence type="ECO:0000313" key="4">
    <source>
        <dbReference type="Proteomes" id="UP000076595"/>
    </source>
</evidence>
<dbReference type="InterPro" id="IPR028992">
    <property type="entry name" value="Hedgehog/Intein_dom"/>
</dbReference>
<dbReference type="SUPFAM" id="SSF51294">
    <property type="entry name" value="Hedgehog/intein (Hint) domain"/>
    <property type="match status" value="1"/>
</dbReference>
<gene>
    <name evidence="3" type="ORF">WG31_02665</name>
</gene>
<dbReference type="Proteomes" id="UP000076595">
    <property type="component" value="Chromosome"/>
</dbReference>
<organism evidence="3 4">
    <name type="scientific">Acetobacter oryzifermentans</name>
    <dbReference type="NCBI Taxonomy" id="1633874"/>
    <lineage>
        <taxon>Bacteria</taxon>
        <taxon>Pseudomonadati</taxon>
        <taxon>Pseudomonadota</taxon>
        <taxon>Alphaproteobacteria</taxon>
        <taxon>Acetobacterales</taxon>
        <taxon>Acetobacteraceae</taxon>
        <taxon>Acetobacter</taxon>
    </lineage>
</organism>
<feature type="compositionally biased region" description="Low complexity" evidence="1">
    <location>
        <begin position="1"/>
        <end position="16"/>
    </location>
</feature>
<dbReference type="RefSeq" id="WP_063353555.1">
    <property type="nucleotide sequence ID" value="NZ_CP011120.1"/>
</dbReference>
<dbReference type="EMBL" id="CP011120">
    <property type="protein sequence ID" value="ANA13046.1"/>
    <property type="molecule type" value="Genomic_DNA"/>
</dbReference>
<dbReference type="Gene3D" id="2.170.16.10">
    <property type="entry name" value="Hedgehog/Intein (Hint) domain"/>
    <property type="match status" value="1"/>
</dbReference>
<dbReference type="InterPro" id="IPR036844">
    <property type="entry name" value="Hint_dom_sf"/>
</dbReference>
<evidence type="ECO:0000256" key="1">
    <source>
        <dbReference type="SAM" id="MobiDB-lite"/>
    </source>
</evidence>
<proteinExistence type="predicted"/>
<name>A0ABM6AHE9_9PROT</name>